<dbReference type="InterPro" id="IPR026444">
    <property type="entry name" value="Secre_tail"/>
</dbReference>
<name>A0ABY7S1W8_9FLAO</name>
<evidence type="ECO:0000313" key="4">
    <source>
        <dbReference type="EMBL" id="WCO03384.1"/>
    </source>
</evidence>
<dbReference type="Gene3D" id="2.120.10.30">
    <property type="entry name" value="TolB, C-terminal domain"/>
    <property type="match status" value="1"/>
</dbReference>
<feature type="domain" description="Glucose/Sorbosone dehydrogenase" evidence="2">
    <location>
        <begin position="47"/>
        <end position="340"/>
    </location>
</feature>
<dbReference type="RefSeq" id="WP_249994724.1">
    <property type="nucleotide sequence ID" value="NZ_CP116221.1"/>
</dbReference>
<dbReference type="PANTHER" id="PTHR19328">
    <property type="entry name" value="HEDGEHOG-INTERACTING PROTEIN"/>
    <property type="match status" value="1"/>
</dbReference>
<keyword evidence="1" id="KW-0732">Signal</keyword>
<dbReference type="InterPro" id="IPR011041">
    <property type="entry name" value="Quinoprot_gluc/sorb_DH_b-prop"/>
</dbReference>
<organism evidence="4 5">
    <name type="scientific">Psychroserpens ponticola</name>
    <dbReference type="NCBI Taxonomy" id="2932268"/>
    <lineage>
        <taxon>Bacteria</taxon>
        <taxon>Pseudomonadati</taxon>
        <taxon>Bacteroidota</taxon>
        <taxon>Flavobacteriia</taxon>
        <taxon>Flavobacteriales</taxon>
        <taxon>Flavobacteriaceae</taxon>
        <taxon>Psychroserpens</taxon>
    </lineage>
</organism>
<evidence type="ECO:0000313" key="5">
    <source>
        <dbReference type="Proteomes" id="UP001202717"/>
    </source>
</evidence>
<keyword evidence="5" id="KW-1185">Reference proteome</keyword>
<dbReference type="PANTHER" id="PTHR19328:SF13">
    <property type="entry name" value="HIPL1 PROTEIN"/>
    <property type="match status" value="1"/>
</dbReference>
<dbReference type="NCBIfam" id="TIGR04183">
    <property type="entry name" value="Por_Secre_tail"/>
    <property type="match status" value="1"/>
</dbReference>
<dbReference type="InterPro" id="IPR012938">
    <property type="entry name" value="Glc/Sorbosone_DH"/>
</dbReference>
<dbReference type="SUPFAM" id="SSF50952">
    <property type="entry name" value="Soluble quinoprotein glucose dehydrogenase"/>
    <property type="match status" value="1"/>
</dbReference>
<sequence>MLCYNRILNFKILFFIGLFSLSFLNAFGQLPLGYTASEVQNNYNTIMGVVFNEDGTKMFVWEKRGHVYVSNWNGTQYIKQATPVLDISDEVGDWRDFGYQSFCLDPDFETNGLVYMYYMVDREHLMNFGTPSYDANDNDYYEATISRVTRYQLNIGSNPLTTNYNSRAVLLGESVSTGVPLTHESHAGGTVIFANDGTLLVSTGDNASYNSVDTGSANETYWQQAINDGILRPEENVGAFRAQMITSLCGKVLRLDPNTGDGVPSNPHYNVSDPRLPESRMWAMGLRHPFRMSIQPNSGSTNPADGNPGIIQVADVGWGTWEDLHIFDKGGLNGGWPLYEGLTKHNGYYNSGTTNPDEGNILFVNNCPQPTNFTDNANPALRRFVHDRPEVAWKHGGSNEARVPWFNGTAPTDPRVGTASSPTTGIQFRGNTAIAGIYIDGNALGSSMNGKYLFTDYVRNWINVATLTDGTLNWISDISELAPINFGDGIVHMMQNPLDGFIYYVNIFNGTLYKISFEGPTWTVEPTDLTLECDTVSNPSEEFNNWLASFSGTVLCGNVSLTNDNSGLNILCGSSASETVTFTLADDCGNEITKQATFTIEDTSNPTFIEALPSNVTVECDNISTAVILTASDTCGTASVSFSESTAEGTCSGAYTITRTWIATDECLNATTHVQTLTVEDNTDPIWNQIPTDMTVLCSANNQIEYDNWLNSFSGTDSCGTVLVFSDAPAIISCPDSVLVTFVLTDNCSNTSIGSATFTVEDTLDIPIIEDANIIMYPNPTEKYVFITGLKGESILEVYNITGQKVMTSKIINGRQIEFDLNSGLYLVKIISGTKTDIKKLIVK</sequence>
<protein>
    <submittedName>
        <fullName evidence="4">PQQ-dependent sugar dehydrogenase</fullName>
    </submittedName>
</protein>
<evidence type="ECO:0000259" key="3">
    <source>
        <dbReference type="Pfam" id="PF18962"/>
    </source>
</evidence>
<accession>A0ABY7S1W8</accession>
<reference evidence="4 5" key="1">
    <citation type="submission" date="2023-01" db="EMBL/GenBank/DDBJ databases">
        <title>Psychroserpens ponticola sp. nov., isolated from seawater.</title>
        <authorList>
            <person name="Kristyanto S."/>
            <person name="Jung J."/>
            <person name="Kim J.M."/>
            <person name="Jeon C.O."/>
        </authorList>
    </citation>
    <scope>NUCLEOTIDE SEQUENCE [LARGE SCALE GENOMIC DNA]</scope>
    <source>
        <strain evidence="4 5">MSW6</strain>
    </source>
</reference>
<evidence type="ECO:0000259" key="2">
    <source>
        <dbReference type="Pfam" id="PF07995"/>
    </source>
</evidence>
<dbReference type="EMBL" id="CP116221">
    <property type="protein sequence ID" value="WCO03384.1"/>
    <property type="molecule type" value="Genomic_DNA"/>
</dbReference>
<dbReference type="InterPro" id="IPR011042">
    <property type="entry name" value="6-blade_b-propeller_TolB-like"/>
</dbReference>
<evidence type="ECO:0000256" key="1">
    <source>
        <dbReference type="ARBA" id="ARBA00022729"/>
    </source>
</evidence>
<dbReference type="Proteomes" id="UP001202717">
    <property type="component" value="Chromosome"/>
</dbReference>
<gene>
    <name evidence="4" type="ORF">MUN68_007730</name>
</gene>
<dbReference type="Pfam" id="PF07995">
    <property type="entry name" value="GSDH"/>
    <property type="match status" value="1"/>
</dbReference>
<feature type="domain" description="Secretion system C-terminal sorting" evidence="3">
    <location>
        <begin position="776"/>
        <end position="843"/>
    </location>
</feature>
<dbReference type="Pfam" id="PF18962">
    <property type="entry name" value="Por_Secre_tail"/>
    <property type="match status" value="1"/>
</dbReference>
<proteinExistence type="predicted"/>